<dbReference type="Proteomes" id="UP001219518">
    <property type="component" value="Unassembled WGS sequence"/>
</dbReference>
<keyword evidence="10" id="KW-0539">Nucleus</keyword>
<comment type="caution">
    <text evidence="15">The sequence shown here is derived from an EMBL/GenBank/DDBJ whole genome shotgun (WGS) entry which is preliminary data.</text>
</comment>
<feature type="domain" description="p53 DNA-binding" evidence="14">
    <location>
        <begin position="68"/>
        <end position="252"/>
    </location>
</feature>
<evidence type="ECO:0000313" key="16">
    <source>
        <dbReference type="Proteomes" id="UP001219518"/>
    </source>
</evidence>
<comment type="subcellular location">
    <subcellularLocation>
        <location evidence="1">Nucleus</location>
    </subcellularLocation>
</comment>
<evidence type="ECO:0000256" key="2">
    <source>
        <dbReference type="ARBA" id="ARBA00006167"/>
    </source>
</evidence>
<evidence type="ECO:0000256" key="13">
    <source>
        <dbReference type="SAM" id="MobiDB-lite"/>
    </source>
</evidence>
<dbReference type="GO" id="GO:0000981">
    <property type="term" value="F:DNA-binding transcription factor activity, RNA polymerase II-specific"/>
    <property type="evidence" value="ECO:0007669"/>
    <property type="project" value="TreeGrafter"/>
</dbReference>
<dbReference type="InterPro" id="IPR008967">
    <property type="entry name" value="p53-like_TF_DNA-bd_sf"/>
</dbReference>
<evidence type="ECO:0000256" key="1">
    <source>
        <dbReference type="ARBA" id="ARBA00004123"/>
    </source>
</evidence>
<dbReference type="Gene3D" id="2.60.40.720">
    <property type="match status" value="1"/>
</dbReference>
<keyword evidence="16" id="KW-1185">Reference proteome</keyword>
<organism evidence="15 16">
    <name type="scientific">Frankliniella fusca</name>
    <dbReference type="NCBI Taxonomy" id="407009"/>
    <lineage>
        <taxon>Eukaryota</taxon>
        <taxon>Metazoa</taxon>
        <taxon>Ecdysozoa</taxon>
        <taxon>Arthropoda</taxon>
        <taxon>Hexapoda</taxon>
        <taxon>Insecta</taxon>
        <taxon>Pterygota</taxon>
        <taxon>Neoptera</taxon>
        <taxon>Paraneoptera</taxon>
        <taxon>Thysanoptera</taxon>
        <taxon>Terebrantia</taxon>
        <taxon>Thripoidea</taxon>
        <taxon>Thripidae</taxon>
        <taxon>Frankliniella</taxon>
    </lineage>
</organism>
<gene>
    <name evidence="15" type="ORF">KUF71_002177</name>
</gene>
<evidence type="ECO:0000256" key="7">
    <source>
        <dbReference type="ARBA" id="ARBA00023125"/>
    </source>
</evidence>
<evidence type="ECO:0000256" key="9">
    <source>
        <dbReference type="ARBA" id="ARBA00023163"/>
    </source>
</evidence>
<comment type="cofactor">
    <cofactor evidence="11">
        <name>Zn(2+)</name>
        <dbReference type="ChEBI" id="CHEBI:29105"/>
    </cofactor>
    <text evidence="11">Binds 1 zinc ion per subunit.</text>
</comment>
<evidence type="ECO:0000256" key="6">
    <source>
        <dbReference type="ARBA" id="ARBA00023015"/>
    </source>
</evidence>
<evidence type="ECO:0000256" key="12">
    <source>
        <dbReference type="PIRSR" id="PIRSR602117-2"/>
    </source>
</evidence>
<dbReference type="Pfam" id="PF00870">
    <property type="entry name" value="P53"/>
    <property type="match status" value="1"/>
</dbReference>
<evidence type="ECO:0000256" key="11">
    <source>
        <dbReference type="PIRSR" id="PIRSR602117-1"/>
    </source>
</evidence>
<feature type="binding site" evidence="11">
    <location>
        <position position="202"/>
    </location>
    <ligand>
        <name>Zn(2+)</name>
        <dbReference type="ChEBI" id="CHEBI:29105"/>
    </ligand>
</feature>
<name>A0AAE1HMA0_9NEOP</name>
<dbReference type="PRINTS" id="PR00386">
    <property type="entry name" value="P53SUPPRESSR"/>
</dbReference>
<comment type="similarity">
    <text evidence="2">Belongs to the p53 family.</text>
</comment>
<accession>A0AAE1HMA0</accession>
<dbReference type="SUPFAM" id="SSF49417">
    <property type="entry name" value="p53-like transcription factors"/>
    <property type="match status" value="1"/>
</dbReference>
<keyword evidence="5 11" id="KW-0862">Zinc</keyword>
<dbReference type="PANTHER" id="PTHR11447:SF16">
    <property type="entry name" value="P53 PROTEIN LONG FORM VARIANT 1"/>
    <property type="match status" value="1"/>
</dbReference>
<dbReference type="InterPro" id="IPR011615">
    <property type="entry name" value="p53_DNA-bd"/>
</dbReference>
<evidence type="ECO:0000256" key="8">
    <source>
        <dbReference type="ARBA" id="ARBA00023159"/>
    </source>
</evidence>
<dbReference type="AlphaFoldDB" id="A0AAE1HMA0"/>
<dbReference type="EMBL" id="JAHWGI010001149">
    <property type="protein sequence ID" value="KAK3923768.1"/>
    <property type="molecule type" value="Genomic_DNA"/>
</dbReference>
<feature type="binding site" evidence="11">
    <location>
        <position position="206"/>
    </location>
    <ligand>
        <name>Zn(2+)</name>
        <dbReference type="ChEBI" id="CHEBI:29105"/>
    </ligand>
</feature>
<evidence type="ECO:0000313" key="15">
    <source>
        <dbReference type="EMBL" id="KAK3923768.1"/>
    </source>
</evidence>
<evidence type="ECO:0000256" key="4">
    <source>
        <dbReference type="ARBA" id="ARBA00022723"/>
    </source>
</evidence>
<keyword evidence="7" id="KW-0238">DNA-binding</keyword>
<reference evidence="15" key="1">
    <citation type="submission" date="2021-07" db="EMBL/GenBank/DDBJ databases">
        <authorList>
            <person name="Catto M.A."/>
            <person name="Jacobson A."/>
            <person name="Kennedy G."/>
            <person name="Labadie P."/>
            <person name="Hunt B.G."/>
            <person name="Srinivasan R."/>
        </authorList>
    </citation>
    <scope>NUCLEOTIDE SEQUENCE</scope>
    <source>
        <strain evidence="15">PL_HMW_Pooled</strain>
        <tissue evidence="15">Head</tissue>
    </source>
</reference>
<keyword evidence="6" id="KW-0805">Transcription regulation</keyword>
<dbReference type="GO" id="GO:0005634">
    <property type="term" value="C:nucleus"/>
    <property type="evidence" value="ECO:0007669"/>
    <property type="project" value="UniProtKB-SubCell"/>
</dbReference>
<proteinExistence type="inferred from homology"/>
<reference evidence="15" key="2">
    <citation type="journal article" date="2023" name="BMC Genomics">
        <title>Pest status, molecular evolution, and epigenetic factors derived from the genome assembly of Frankliniella fusca, a thysanopteran phytovirus vector.</title>
        <authorList>
            <person name="Catto M.A."/>
            <person name="Labadie P.E."/>
            <person name="Jacobson A.L."/>
            <person name="Kennedy G.G."/>
            <person name="Srinivasan R."/>
            <person name="Hunt B.G."/>
        </authorList>
    </citation>
    <scope>NUCLEOTIDE SEQUENCE</scope>
    <source>
        <strain evidence="15">PL_HMW_Pooled</strain>
    </source>
</reference>
<evidence type="ECO:0000259" key="14">
    <source>
        <dbReference type="Pfam" id="PF00870"/>
    </source>
</evidence>
<feature type="binding site" evidence="11">
    <location>
        <position position="143"/>
    </location>
    <ligand>
        <name>Zn(2+)</name>
        <dbReference type="ChEBI" id="CHEBI:29105"/>
    </ligand>
</feature>
<keyword evidence="4 11" id="KW-0479">Metal-binding</keyword>
<feature type="region of interest" description="Disordered" evidence="13">
    <location>
        <begin position="247"/>
        <end position="278"/>
    </location>
</feature>
<feature type="binding site" evidence="11">
    <location>
        <position position="140"/>
    </location>
    <ligand>
        <name>Zn(2+)</name>
        <dbReference type="ChEBI" id="CHEBI:29105"/>
    </ligand>
</feature>
<evidence type="ECO:0000256" key="3">
    <source>
        <dbReference type="ARBA" id="ARBA00022703"/>
    </source>
</evidence>
<sequence>MANPTPSRPVDEWTSAQRRMAGGGVNGYTARGEPVFDHLVNTAHEWANVPVPVPGSAVDPTGELPARNEWAGIHFFDVKVDLSGLHKKYYVYSSKLNKLFVDMDKVVPFQIKWDGHPGLYVRAMMMFCVAEHLKQPVRRCLTHKHTDDPSNFNYEHSEHVLATENDNCKYEVNPNSLRHSVKVPLSLQHGCDHTLINYKFMCKTSCTGGLNRSPTDIIFTLENEVGEVFGRQIIGVKICSCPKRDKEKEETNLAEPSGKTKIKRKKEEKPSKLMDPPKKIKQELFESSPYSSFMVTAANPQIAQLLKEHIKKWEEVKSVEWNAERISISPLVEIIDNVAVLPQPYQ</sequence>
<evidence type="ECO:0000256" key="5">
    <source>
        <dbReference type="ARBA" id="ARBA00022833"/>
    </source>
</evidence>
<keyword evidence="9" id="KW-0804">Transcription</keyword>
<feature type="site" description="Interaction with DNA" evidence="12">
    <location>
        <position position="87"/>
    </location>
</feature>
<evidence type="ECO:0000256" key="10">
    <source>
        <dbReference type="ARBA" id="ARBA00023242"/>
    </source>
</evidence>
<dbReference type="PANTHER" id="PTHR11447">
    <property type="entry name" value="CELLULAR TUMOR ANTIGEN P53"/>
    <property type="match status" value="1"/>
</dbReference>
<protein>
    <submittedName>
        <fullName evidence="15">Cellular tumor antigen p53</fullName>
    </submittedName>
</protein>
<dbReference type="InterPro" id="IPR002117">
    <property type="entry name" value="p53_tumour_suppressor"/>
</dbReference>
<keyword evidence="3" id="KW-0053">Apoptosis</keyword>
<keyword evidence="8" id="KW-0010">Activator</keyword>
<feature type="compositionally biased region" description="Basic and acidic residues" evidence="13">
    <location>
        <begin position="265"/>
        <end position="278"/>
    </location>
</feature>
<dbReference type="GO" id="GO:0006915">
    <property type="term" value="P:apoptotic process"/>
    <property type="evidence" value="ECO:0007669"/>
    <property type="project" value="UniProtKB-KW"/>
</dbReference>
<dbReference type="InterPro" id="IPR012346">
    <property type="entry name" value="p53/RUNT-type_TF_DNA-bd_sf"/>
</dbReference>
<dbReference type="GO" id="GO:0000978">
    <property type="term" value="F:RNA polymerase II cis-regulatory region sequence-specific DNA binding"/>
    <property type="evidence" value="ECO:0007669"/>
    <property type="project" value="TreeGrafter"/>
</dbReference>
<dbReference type="CDD" id="cd08367">
    <property type="entry name" value="P53"/>
    <property type="match status" value="1"/>
</dbReference>
<dbReference type="GO" id="GO:0046872">
    <property type="term" value="F:metal ion binding"/>
    <property type="evidence" value="ECO:0007669"/>
    <property type="project" value="UniProtKB-KW"/>
</dbReference>